<reference evidence="7 8" key="1">
    <citation type="submission" date="2018-08" db="EMBL/GenBank/DDBJ databases">
        <title>Lysinibacillus sp. YLB-03 draft genome sequence.</title>
        <authorList>
            <person name="Yu L."/>
        </authorList>
    </citation>
    <scope>NUCLEOTIDE SEQUENCE [LARGE SCALE GENOMIC DNA]</scope>
    <source>
        <strain evidence="7 8">YLB-03</strain>
    </source>
</reference>
<organism evidence="7 8">
    <name type="scientific">Ureibacillus yapensis</name>
    <dbReference type="NCBI Taxonomy" id="2304605"/>
    <lineage>
        <taxon>Bacteria</taxon>
        <taxon>Bacillati</taxon>
        <taxon>Bacillota</taxon>
        <taxon>Bacilli</taxon>
        <taxon>Bacillales</taxon>
        <taxon>Caryophanaceae</taxon>
        <taxon>Ureibacillus</taxon>
    </lineage>
</organism>
<feature type="domain" description="ABC transporter" evidence="6">
    <location>
        <begin position="2"/>
        <end position="233"/>
    </location>
</feature>
<dbReference type="PROSITE" id="PS50893">
    <property type="entry name" value="ABC_TRANSPORTER_2"/>
    <property type="match status" value="1"/>
</dbReference>
<evidence type="ECO:0000259" key="6">
    <source>
        <dbReference type="PROSITE" id="PS50893"/>
    </source>
</evidence>
<evidence type="ECO:0000313" key="8">
    <source>
        <dbReference type="Proteomes" id="UP000265692"/>
    </source>
</evidence>
<dbReference type="Pfam" id="PF00005">
    <property type="entry name" value="ABC_tran"/>
    <property type="match status" value="1"/>
</dbReference>
<keyword evidence="3" id="KW-0547">Nucleotide-binding</keyword>
<dbReference type="PANTHER" id="PTHR43820">
    <property type="entry name" value="HIGH-AFFINITY BRANCHED-CHAIN AMINO ACID TRANSPORT ATP-BINDING PROTEIN LIVF"/>
    <property type="match status" value="1"/>
</dbReference>
<evidence type="ECO:0000256" key="1">
    <source>
        <dbReference type="ARBA" id="ARBA00005417"/>
    </source>
</evidence>
<keyword evidence="5" id="KW-0029">Amino-acid transport</keyword>
<dbReference type="InterPro" id="IPR052156">
    <property type="entry name" value="BCAA_Transport_ATP-bd_LivF"/>
</dbReference>
<proteinExistence type="inferred from homology"/>
<dbReference type="PROSITE" id="PS00211">
    <property type="entry name" value="ABC_TRANSPORTER_1"/>
    <property type="match status" value="1"/>
</dbReference>
<dbReference type="SUPFAM" id="SSF52540">
    <property type="entry name" value="P-loop containing nucleoside triphosphate hydrolases"/>
    <property type="match status" value="1"/>
</dbReference>
<comment type="similarity">
    <text evidence="1">Belongs to the ABC transporter superfamily.</text>
</comment>
<gene>
    <name evidence="7" type="ORF">D1B33_15695</name>
</gene>
<dbReference type="PANTHER" id="PTHR43820:SF4">
    <property type="entry name" value="HIGH-AFFINITY BRANCHED-CHAIN AMINO ACID TRANSPORT ATP-BINDING PROTEIN LIVF"/>
    <property type="match status" value="1"/>
</dbReference>
<dbReference type="GO" id="GO:0015807">
    <property type="term" value="P:L-amino acid transport"/>
    <property type="evidence" value="ECO:0007669"/>
    <property type="project" value="TreeGrafter"/>
</dbReference>
<evidence type="ECO:0000256" key="2">
    <source>
        <dbReference type="ARBA" id="ARBA00022448"/>
    </source>
</evidence>
<name>A0A396SBX1_9BACL</name>
<dbReference type="InterPro" id="IPR017871">
    <property type="entry name" value="ABC_transporter-like_CS"/>
</dbReference>
<dbReference type="SMART" id="SM00382">
    <property type="entry name" value="AAA"/>
    <property type="match status" value="1"/>
</dbReference>
<dbReference type="Gene3D" id="3.40.50.300">
    <property type="entry name" value="P-loop containing nucleotide triphosphate hydrolases"/>
    <property type="match status" value="1"/>
</dbReference>
<dbReference type="CDD" id="cd03224">
    <property type="entry name" value="ABC_TM1139_LivF_branched"/>
    <property type="match status" value="1"/>
</dbReference>
<keyword evidence="2" id="KW-0813">Transport</keyword>
<dbReference type="EMBL" id="QWEI01000010">
    <property type="protein sequence ID" value="RHW33485.1"/>
    <property type="molecule type" value="Genomic_DNA"/>
</dbReference>
<comment type="caution">
    <text evidence="7">The sequence shown here is derived from an EMBL/GenBank/DDBJ whole genome shotgun (WGS) entry which is preliminary data.</text>
</comment>
<dbReference type="InterPro" id="IPR003593">
    <property type="entry name" value="AAA+_ATPase"/>
</dbReference>
<keyword evidence="4 7" id="KW-0067">ATP-binding</keyword>
<dbReference type="AlphaFoldDB" id="A0A396SBX1"/>
<evidence type="ECO:0000256" key="5">
    <source>
        <dbReference type="ARBA" id="ARBA00022970"/>
    </source>
</evidence>
<dbReference type="PIRSF" id="PIRSF039137">
    <property type="entry name" value="ABC_branched_ATPase"/>
    <property type="match status" value="1"/>
</dbReference>
<dbReference type="GO" id="GO:0015658">
    <property type="term" value="F:branched-chain amino acid transmembrane transporter activity"/>
    <property type="evidence" value="ECO:0007669"/>
    <property type="project" value="InterPro"/>
</dbReference>
<dbReference type="InterPro" id="IPR027417">
    <property type="entry name" value="P-loop_NTPase"/>
</dbReference>
<dbReference type="RefSeq" id="WP_118877348.1">
    <property type="nucleotide sequence ID" value="NZ_QWEI01000010.1"/>
</dbReference>
<evidence type="ECO:0000256" key="3">
    <source>
        <dbReference type="ARBA" id="ARBA00022741"/>
    </source>
</evidence>
<dbReference type="InterPro" id="IPR003439">
    <property type="entry name" value="ABC_transporter-like_ATP-bd"/>
</dbReference>
<dbReference type="GO" id="GO:0005524">
    <property type="term" value="F:ATP binding"/>
    <property type="evidence" value="ECO:0007669"/>
    <property type="project" value="UniProtKB-KW"/>
</dbReference>
<dbReference type="Proteomes" id="UP000265692">
    <property type="component" value="Unassembled WGS sequence"/>
</dbReference>
<dbReference type="InterPro" id="IPR030660">
    <property type="entry name" value="ABC_branched_ATPase_LivF/BraG"/>
</dbReference>
<evidence type="ECO:0000313" key="7">
    <source>
        <dbReference type="EMBL" id="RHW33485.1"/>
    </source>
</evidence>
<accession>A0A396SBX1</accession>
<keyword evidence="8" id="KW-1185">Reference proteome</keyword>
<sequence length="246" mass="26721">MLKLSNVETYYGQIQALKGIDMEVQEGKIITLLGANGAGKSTTMKTIAGLLNPKKGTVEFLGEKVTALRPDQLLRKGIALVPEGRAILSSMTVLENLEMGAYHRKDKAVKAEIEEVMQRFPILKERQSQMAGTLSGGQQQMLAIARALLSKPKLLLLDEPSMGLAPLIVADIFNIIKEINSAGTTVLLVEQNAKQALKIADYGYVMETGKIIVEGNAADLLTDPRIVEAYLGRKSTSEQELVKEGN</sequence>
<dbReference type="GO" id="GO:0016887">
    <property type="term" value="F:ATP hydrolysis activity"/>
    <property type="evidence" value="ECO:0007669"/>
    <property type="project" value="InterPro"/>
</dbReference>
<protein>
    <submittedName>
        <fullName evidence="7">ABC transporter ATP-binding protein</fullName>
    </submittedName>
</protein>
<dbReference type="OrthoDB" id="9776369at2"/>
<evidence type="ECO:0000256" key="4">
    <source>
        <dbReference type="ARBA" id="ARBA00022840"/>
    </source>
</evidence>